<dbReference type="SMART" id="SM00185">
    <property type="entry name" value="ARM"/>
    <property type="match status" value="5"/>
</dbReference>
<proteinExistence type="evidence at transcript level"/>
<evidence type="ECO:0000313" key="3">
    <source>
        <dbReference type="EMBL" id="ACN39973.1"/>
    </source>
</evidence>
<accession>C0PQ83</accession>
<dbReference type="FunFam" id="1.25.10.10:FF:000300">
    <property type="entry name" value="U-box domain-containing protein 4"/>
    <property type="match status" value="1"/>
</dbReference>
<dbReference type="PROSITE" id="PS50176">
    <property type="entry name" value="ARM_REPEAT"/>
    <property type="match status" value="3"/>
</dbReference>
<feature type="repeat" description="ARM" evidence="1">
    <location>
        <begin position="54"/>
        <end position="96"/>
    </location>
</feature>
<dbReference type="InterPro" id="IPR011989">
    <property type="entry name" value="ARM-like"/>
</dbReference>
<dbReference type="Pfam" id="PF25598">
    <property type="entry name" value="ARM_PUB"/>
    <property type="match status" value="1"/>
</dbReference>
<evidence type="ECO:0000259" key="2">
    <source>
        <dbReference type="Pfam" id="PF25598"/>
    </source>
</evidence>
<dbReference type="PANTHER" id="PTHR46700:SF1">
    <property type="entry name" value="ARM REPEAT SUPERFAMILY PROTEIN"/>
    <property type="match status" value="1"/>
</dbReference>
<dbReference type="EMBL" id="BT070460">
    <property type="protein sequence ID" value="ACN39973.1"/>
    <property type="molecule type" value="mRNA"/>
</dbReference>
<dbReference type="SUPFAM" id="SSF48371">
    <property type="entry name" value="ARM repeat"/>
    <property type="match status" value="1"/>
</dbReference>
<dbReference type="InterPro" id="IPR000225">
    <property type="entry name" value="Armadillo"/>
</dbReference>
<reference evidence="3" key="1">
    <citation type="submission" date="2009-02" db="EMBL/GenBank/DDBJ databases">
        <title>Full length sequence-verified cDNA sequences from Sitka spruce (Picea sitchensis).</title>
        <authorList>
            <person name="Reid K.E."/>
            <person name="Liao N."/>
            <person name="Ralph S."/>
            <person name="Kolosova N."/>
            <person name="Oddy C."/>
            <person name="Moore R."/>
            <person name="Mayo M."/>
            <person name="Wagner S."/>
            <person name="King J."/>
            <person name="Yanchuk A."/>
            <person name="Holt R."/>
            <person name="Jones S."/>
            <person name="Marra M."/>
            <person name="Ritland C.E."/>
            <person name="Ritland K."/>
            <person name="Bohlmann J."/>
        </authorList>
    </citation>
    <scope>NUCLEOTIDE SEQUENCE</scope>
    <source>
        <tissue evidence="3">Green portion of the leader tissue</tissue>
    </source>
</reference>
<evidence type="ECO:0000256" key="1">
    <source>
        <dbReference type="PROSITE-ProRule" id="PRU00259"/>
    </source>
</evidence>
<sequence>MANDGEEKKSSSSMEEIVWSVLNGGEDVKISAAKEIRRITKTSAKNRARLAAAGIIIPLVSMLQSANMDAKEAAVLALLNLAVKNERNKITIVKAGVIEPLVDLLKSENNNLKEFAVAATLTLSASNINKPIIGQSGATPLLVEMLTSGSHQGKVDAVMALYNLSTYSDNLTTILAVGPVPPLIALLKECKKCSKVAEKISALLESLSAFEEARTGIAKEEGGILALVEVIEDGSLQSREHAVGALLTMCQSSRCKYREAILKEGVIPGLLELTIYGTPKAQERARTLLPFLRESPSWTQNGSASVVLENIVYDIAIHVDGVEKGTETAKKMLADMVQVSVEQSMRHLPQTALVCIPSDFSRSHNLSKVSQI</sequence>
<dbReference type="InterPro" id="IPR058678">
    <property type="entry name" value="ARM_PUB"/>
</dbReference>
<dbReference type="OMA" id="VYDIAIH"/>
<dbReference type="Gene3D" id="1.25.10.10">
    <property type="entry name" value="Leucine-rich Repeat Variant"/>
    <property type="match status" value="2"/>
</dbReference>
<dbReference type="AlphaFoldDB" id="C0PQ83"/>
<feature type="repeat" description="ARM" evidence="1">
    <location>
        <begin position="178"/>
        <end position="222"/>
    </location>
</feature>
<feature type="repeat" description="ARM" evidence="1">
    <location>
        <begin position="96"/>
        <end position="138"/>
    </location>
</feature>
<protein>
    <recommendedName>
        <fullName evidence="2">U-box domain-containing protein</fullName>
    </recommendedName>
</protein>
<dbReference type="InterPro" id="IPR016024">
    <property type="entry name" value="ARM-type_fold"/>
</dbReference>
<name>C0PQ83_PICSI</name>
<dbReference type="PANTHER" id="PTHR46700">
    <property type="entry name" value="ARM REPEAT SUPERFAMILY PROTEIN"/>
    <property type="match status" value="1"/>
</dbReference>
<feature type="domain" description="U-box" evidence="2">
    <location>
        <begin position="35"/>
        <end position="293"/>
    </location>
</feature>
<organism evidence="3">
    <name type="scientific">Picea sitchensis</name>
    <name type="common">Sitka spruce</name>
    <name type="synonym">Pinus sitchensis</name>
    <dbReference type="NCBI Taxonomy" id="3332"/>
    <lineage>
        <taxon>Eukaryota</taxon>
        <taxon>Viridiplantae</taxon>
        <taxon>Streptophyta</taxon>
        <taxon>Embryophyta</taxon>
        <taxon>Tracheophyta</taxon>
        <taxon>Spermatophyta</taxon>
        <taxon>Pinopsida</taxon>
        <taxon>Pinidae</taxon>
        <taxon>Conifers I</taxon>
        <taxon>Pinales</taxon>
        <taxon>Pinaceae</taxon>
        <taxon>Picea</taxon>
    </lineage>
</organism>